<feature type="region of interest" description="Disordered" evidence="1">
    <location>
        <begin position="147"/>
        <end position="218"/>
    </location>
</feature>
<feature type="region of interest" description="Disordered" evidence="1">
    <location>
        <begin position="91"/>
        <end position="120"/>
    </location>
</feature>
<keyword evidence="3" id="KW-1185">Reference proteome</keyword>
<feature type="compositionally biased region" description="Basic and acidic residues" evidence="1">
    <location>
        <begin position="98"/>
        <end position="107"/>
    </location>
</feature>
<gene>
    <name evidence="2" type="ORF">EXIGLDRAFT_760108</name>
</gene>
<evidence type="ECO:0000256" key="1">
    <source>
        <dbReference type="SAM" id="MobiDB-lite"/>
    </source>
</evidence>
<feature type="compositionally biased region" description="Basic and acidic residues" evidence="1">
    <location>
        <begin position="166"/>
        <end position="177"/>
    </location>
</feature>
<evidence type="ECO:0000313" key="2">
    <source>
        <dbReference type="EMBL" id="KZW02273.1"/>
    </source>
</evidence>
<organism evidence="2 3">
    <name type="scientific">Exidia glandulosa HHB12029</name>
    <dbReference type="NCBI Taxonomy" id="1314781"/>
    <lineage>
        <taxon>Eukaryota</taxon>
        <taxon>Fungi</taxon>
        <taxon>Dikarya</taxon>
        <taxon>Basidiomycota</taxon>
        <taxon>Agaricomycotina</taxon>
        <taxon>Agaricomycetes</taxon>
        <taxon>Auriculariales</taxon>
        <taxon>Exidiaceae</taxon>
        <taxon>Exidia</taxon>
    </lineage>
</organism>
<feature type="compositionally biased region" description="Low complexity" evidence="1">
    <location>
        <begin position="179"/>
        <end position="192"/>
    </location>
</feature>
<sequence length="218" mass="23214">MSWPFECVAAGVVRLSCDTGALKLFRSAQEHMICESSNNPQTLRLQKSSSLATASAGTRQGDLELDTPALFIFAPFRARDPGIAERRAVKLSTKSRRRDLATRDRRNSSSRPKLNPPTTVLLASEKRACFGPVFGISFFATSTPSARRSLSDDTAAGGADAAGQSRAHDTSIARKENGSSSTTTSTSVSSTSRPVKRTDASAQVLTTSTTVTDDEHGS</sequence>
<proteinExistence type="predicted"/>
<feature type="compositionally biased region" description="Polar residues" evidence="1">
    <location>
        <begin position="109"/>
        <end position="118"/>
    </location>
</feature>
<dbReference type="EMBL" id="KV425889">
    <property type="protein sequence ID" value="KZW02273.1"/>
    <property type="molecule type" value="Genomic_DNA"/>
</dbReference>
<accession>A0A165PJR5</accession>
<feature type="compositionally biased region" description="Low complexity" evidence="1">
    <location>
        <begin position="152"/>
        <end position="163"/>
    </location>
</feature>
<protein>
    <submittedName>
        <fullName evidence="2">Uncharacterized protein</fullName>
    </submittedName>
</protein>
<evidence type="ECO:0000313" key="3">
    <source>
        <dbReference type="Proteomes" id="UP000077266"/>
    </source>
</evidence>
<reference evidence="2 3" key="1">
    <citation type="journal article" date="2016" name="Mol. Biol. Evol.">
        <title>Comparative Genomics of Early-Diverging Mushroom-Forming Fungi Provides Insights into the Origins of Lignocellulose Decay Capabilities.</title>
        <authorList>
            <person name="Nagy L.G."/>
            <person name="Riley R."/>
            <person name="Tritt A."/>
            <person name="Adam C."/>
            <person name="Daum C."/>
            <person name="Floudas D."/>
            <person name="Sun H."/>
            <person name="Yadav J.S."/>
            <person name="Pangilinan J."/>
            <person name="Larsson K.H."/>
            <person name="Matsuura K."/>
            <person name="Barry K."/>
            <person name="Labutti K."/>
            <person name="Kuo R."/>
            <person name="Ohm R.A."/>
            <person name="Bhattacharya S.S."/>
            <person name="Shirouzu T."/>
            <person name="Yoshinaga Y."/>
            <person name="Martin F.M."/>
            <person name="Grigoriev I.V."/>
            <person name="Hibbett D.S."/>
        </authorList>
    </citation>
    <scope>NUCLEOTIDE SEQUENCE [LARGE SCALE GENOMIC DNA]</scope>
    <source>
        <strain evidence="2 3">HHB12029</strain>
    </source>
</reference>
<dbReference type="InParanoid" id="A0A165PJR5"/>
<dbReference type="Proteomes" id="UP000077266">
    <property type="component" value="Unassembled WGS sequence"/>
</dbReference>
<dbReference type="AlphaFoldDB" id="A0A165PJR5"/>
<name>A0A165PJR5_EXIGL</name>
<feature type="compositionally biased region" description="Polar residues" evidence="1">
    <location>
        <begin position="200"/>
        <end position="211"/>
    </location>
</feature>